<name>A0A2T7A435_TUBBO</name>
<sequence length="201" mass="23018">MKQEAEAAQMNGQCTFGHIFGSNCTRVEVFFQIDSYGEPATPTSRKATLADTQALGSSFEQIDIGDKGFYMGLDKNYEKIFVMFGAELKFIYGDKIGDYVEKAMIWNIKKYLSVNPQSIPKDTRHKDYAEWLLSNPHLCHMKKALLPLFKAMVAITRAQRILLAAVDLECLQEYEKILRKCLDHRISFETDEGECFTLRAY</sequence>
<dbReference type="AlphaFoldDB" id="A0A2T7A435"/>
<proteinExistence type="predicted"/>
<dbReference type="EMBL" id="NESQ01000027">
    <property type="protein sequence ID" value="PUU82484.1"/>
    <property type="molecule type" value="Genomic_DNA"/>
</dbReference>
<evidence type="ECO:0000313" key="1">
    <source>
        <dbReference type="EMBL" id="PUU82484.1"/>
    </source>
</evidence>
<gene>
    <name evidence="1" type="ORF">B9Z19DRAFT_1120697</name>
</gene>
<reference evidence="1 2" key="1">
    <citation type="submission" date="2017-04" db="EMBL/GenBank/DDBJ databases">
        <title>Draft genome sequence of Tuber borchii Vittad., a whitish edible truffle.</title>
        <authorList>
            <consortium name="DOE Joint Genome Institute"/>
            <person name="Murat C."/>
            <person name="Kuo A."/>
            <person name="Barry K.W."/>
            <person name="Clum A."/>
            <person name="Dockter R.B."/>
            <person name="Fauchery L."/>
            <person name="Iotti M."/>
            <person name="Kohler A."/>
            <person name="Labutti K."/>
            <person name="Lindquist E.A."/>
            <person name="Lipzen A."/>
            <person name="Ohm R.A."/>
            <person name="Wang M."/>
            <person name="Grigoriev I.V."/>
            <person name="Zambonelli A."/>
            <person name="Martin F.M."/>
        </authorList>
    </citation>
    <scope>NUCLEOTIDE SEQUENCE [LARGE SCALE GENOMIC DNA]</scope>
    <source>
        <strain evidence="1 2">Tbo3840</strain>
    </source>
</reference>
<accession>A0A2T7A435</accession>
<protein>
    <submittedName>
        <fullName evidence="1">Uncharacterized protein</fullName>
    </submittedName>
</protein>
<evidence type="ECO:0000313" key="2">
    <source>
        <dbReference type="Proteomes" id="UP000244722"/>
    </source>
</evidence>
<dbReference type="Proteomes" id="UP000244722">
    <property type="component" value="Unassembled WGS sequence"/>
</dbReference>
<comment type="caution">
    <text evidence="1">The sequence shown here is derived from an EMBL/GenBank/DDBJ whole genome shotgun (WGS) entry which is preliminary data.</text>
</comment>
<organism evidence="1 2">
    <name type="scientific">Tuber borchii</name>
    <name type="common">White truffle</name>
    <dbReference type="NCBI Taxonomy" id="42251"/>
    <lineage>
        <taxon>Eukaryota</taxon>
        <taxon>Fungi</taxon>
        <taxon>Dikarya</taxon>
        <taxon>Ascomycota</taxon>
        <taxon>Pezizomycotina</taxon>
        <taxon>Pezizomycetes</taxon>
        <taxon>Pezizales</taxon>
        <taxon>Tuberaceae</taxon>
        <taxon>Tuber</taxon>
    </lineage>
</organism>
<keyword evidence="2" id="KW-1185">Reference proteome</keyword>
<dbReference type="OrthoDB" id="4638065at2759"/>